<evidence type="ECO:0000313" key="2">
    <source>
        <dbReference type="Proteomes" id="UP001527882"/>
    </source>
</evidence>
<sequence>MTMFRIIIIGSPGSGKSTFSRALASCTGLPLIHLDAVYWKPGWVPTPKEQFKEFLGALVGSSEWIIEGNYGSTLEIRLREADTVIWLQLPRLLCVWRVWKRMWSHRSRSRSDLAEGCAEGFTRGFLKLVLFAWRFPDQGAKRIQEALDAGSAGKQVIILRSDRETADFLRHGIQEDQAYKGGA</sequence>
<name>A0ABT4Q8A1_9BACL</name>
<evidence type="ECO:0008006" key="3">
    <source>
        <dbReference type="Google" id="ProtNLM"/>
    </source>
</evidence>
<dbReference type="RefSeq" id="WP_269881562.1">
    <property type="nucleotide sequence ID" value="NZ_JAQAGZ010000006.1"/>
</dbReference>
<keyword evidence="2" id="KW-1185">Reference proteome</keyword>
<gene>
    <name evidence="1" type="ORF">O9H85_11845</name>
</gene>
<comment type="caution">
    <text evidence="1">The sequence shown here is derived from an EMBL/GenBank/DDBJ whole genome shotgun (WGS) entry which is preliminary data.</text>
</comment>
<proteinExistence type="predicted"/>
<dbReference type="InterPro" id="IPR027417">
    <property type="entry name" value="P-loop_NTPase"/>
</dbReference>
<dbReference type="Gene3D" id="3.40.50.300">
    <property type="entry name" value="P-loop containing nucleotide triphosphate hydrolases"/>
    <property type="match status" value="1"/>
</dbReference>
<reference evidence="1 2" key="1">
    <citation type="submission" date="2022-12" db="EMBL/GenBank/DDBJ databases">
        <title>Draft genome sequence of Paenibacillus sp. dW9.</title>
        <authorList>
            <person name="Choi E.-W."/>
            <person name="Kim D.-U."/>
        </authorList>
    </citation>
    <scope>NUCLEOTIDE SEQUENCE [LARGE SCALE GENOMIC DNA]</scope>
    <source>
        <strain evidence="2">dW9</strain>
    </source>
</reference>
<dbReference type="Proteomes" id="UP001527882">
    <property type="component" value="Unassembled WGS sequence"/>
</dbReference>
<dbReference type="SUPFAM" id="SSF52540">
    <property type="entry name" value="P-loop containing nucleoside triphosphate hydrolases"/>
    <property type="match status" value="1"/>
</dbReference>
<organism evidence="1 2">
    <name type="scientific">Paenibacillus gyeongsangnamensis</name>
    <dbReference type="NCBI Taxonomy" id="3388067"/>
    <lineage>
        <taxon>Bacteria</taxon>
        <taxon>Bacillati</taxon>
        <taxon>Bacillota</taxon>
        <taxon>Bacilli</taxon>
        <taxon>Bacillales</taxon>
        <taxon>Paenibacillaceae</taxon>
        <taxon>Paenibacillus</taxon>
    </lineage>
</organism>
<dbReference type="PANTHER" id="PTHR37816">
    <property type="entry name" value="YALI0E33011P"/>
    <property type="match status" value="1"/>
</dbReference>
<dbReference type="EMBL" id="JAQAGZ010000006">
    <property type="protein sequence ID" value="MCZ8513102.1"/>
    <property type="molecule type" value="Genomic_DNA"/>
</dbReference>
<dbReference type="PANTHER" id="PTHR37816:SF3">
    <property type="entry name" value="MODULATES DNA TOPOLOGY"/>
    <property type="match status" value="1"/>
</dbReference>
<accession>A0ABT4Q8A1</accession>
<dbReference type="InterPro" id="IPR052922">
    <property type="entry name" value="Cytidylate_Kinase-2"/>
</dbReference>
<protein>
    <recommendedName>
        <fullName evidence="3">Topology modulation protein</fullName>
    </recommendedName>
</protein>
<evidence type="ECO:0000313" key="1">
    <source>
        <dbReference type="EMBL" id="MCZ8513102.1"/>
    </source>
</evidence>